<accession>A0ABX5DM71</accession>
<name>A0ABX5DM71_9VIBR</name>
<dbReference type="RefSeq" id="WP_096441719.1">
    <property type="nucleotide sequence ID" value="NZ_NWTN01000001.1"/>
</dbReference>
<dbReference type="Proteomes" id="UP000238163">
    <property type="component" value="Unassembled WGS sequence"/>
</dbReference>
<organism evidence="1 2">
    <name type="scientific">Vibrio mediterranei</name>
    <dbReference type="NCBI Taxonomy" id="689"/>
    <lineage>
        <taxon>Bacteria</taxon>
        <taxon>Pseudomonadati</taxon>
        <taxon>Pseudomonadota</taxon>
        <taxon>Gammaproteobacteria</taxon>
        <taxon>Vibrionales</taxon>
        <taxon>Vibrionaceae</taxon>
        <taxon>Vibrio</taxon>
    </lineage>
</organism>
<reference evidence="1 2" key="1">
    <citation type="submission" date="2017-09" db="EMBL/GenBank/DDBJ databases">
        <authorList>
            <person name="Girard L."/>
            <person name="Lami R."/>
            <person name="Suzuki M."/>
            <person name="Baudart J."/>
        </authorList>
    </citation>
    <scope>NUCLEOTIDE SEQUENCE [LARGE SCALE GENOMIC DNA]</scope>
    <source>
        <strain evidence="1 2">17LN0615E</strain>
    </source>
</reference>
<proteinExistence type="predicted"/>
<sequence length="84" mass="9608">MIEQWWADTRQDLQTDFKMSEATAETLLMDALEWAWDSSSTLAEIVTHLKSLRFIPEADEDGLYFTFEVAQLSSTGVDLDGFQI</sequence>
<reference evidence="1 2" key="2">
    <citation type="submission" date="2018-03" db="EMBL/GenBank/DDBJ databases">
        <title>Genetic Diversity and Phenotypic Plasticity of AHL Mediated Quorum Sensing in Environmental Strains of Vibrio mediterranei.</title>
        <authorList>
            <person name="Lantoine F."/>
            <person name="Vouve F."/>
        </authorList>
    </citation>
    <scope>NUCLEOTIDE SEQUENCE [LARGE SCALE GENOMIC DNA]</scope>
    <source>
        <strain evidence="1 2">17LN0615E</strain>
    </source>
</reference>
<comment type="caution">
    <text evidence="1">The sequence shown here is derived from an EMBL/GenBank/DDBJ whole genome shotgun (WGS) entry which is preliminary data.</text>
</comment>
<dbReference type="EMBL" id="NWTN01000001">
    <property type="protein sequence ID" value="PRQ69706.1"/>
    <property type="molecule type" value="Genomic_DNA"/>
</dbReference>
<protein>
    <submittedName>
        <fullName evidence="1">Uncharacterized protein</fullName>
    </submittedName>
</protein>
<evidence type="ECO:0000313" key="1">
    <source>
        <dbReference type="EMBL" id="PRQ69706.1"/>
    </source>
</evidence>
<gene>
    <name evidence="1" type="ORF">COR51_03760</name>
</gene>
<keyword evidence="2" id="KW-1185">Reference proteome</keyword>
<evidence type="ECO:0000313" key="2">
    <source>
        <dbReference type="Proteomes" id="UP000238163"/>
    </source>
</evidence>